<dbReference type="PANTHER" id="PTHR24256">
    <property type="entry name" value="TRYPTASE-RELATED"/>
    <property type="match status" value="1"/>
</dbReference>
<dbReference type="KEGG" id="ame:726286"/>
<evidence type="ECO:0000256" key="9">
    <source>
        <dbReference type="ARBA" id="ARBA00023180"/>
    </source>
</evidence>
<evidence type="ECO:0000256" key="7">
    <source>
        <dbReference type="ARBA" id="ARBA00023145"/>
    </source>
</evidence>
<evidence type="ECO:0000256" key="8">
    <source>
        <dbReference type="ARBA" id="ARBA00023157"/>
    </source>
</evidence>
<evidence type="ECO:0000256" key="3">
    <source>
        <dbReference type="ARBA" id="ARBA00022729"/>
    </source>
</evidence>
<dbReference type="RefSeq" id="XP_026296673.1">
    <property type="nucleotide sequence ID" value="XM_026440888.1"/>
</dbReference>
<dbReference type="SUPFAM" id="SSF50494">
    <property type="entry name" value="Trypsin-like serine proteases"/>
    <property type="match status" value="2"/>
</dbReference>
<evidence type="ECO:0000259" key="15">
    <source>
        <dbReference type="PROSITE" id="PS51888"/>
    </source>
</evidence>
<evidence type="ECO:0000313" key="16">
    <source>
        <dbReference type="EnsemblMetazoa" id="XP_026296673"/>
    </source>
</evidence>
<protein>
    <submittedName>
        <fullName evidence="18">Uncharacterized protein LOC726286</fullName>
    </submittedName>
</protein>
<evidence type="ECO:0000256" key="11">
    <source>
        <dbReference type="RuleBase" id="RU363034"/>
    </source>
</evidence>
<feature type="region of interest" description="Disordered" evidence="12">
    <location>
        <begin position="90"/>
        <end position="118"/>
    </location>
</feature>
<keyword evidence="9" id="KW-0325">Glycoprotein</keyword>
<dbReference type="InterPro" id="IPR051487">
    <property type="entry name" value="Ser/Thr_Proteases_Immune/Dev"/>
</dbReference>
<evidence type="ECO:0000256" key="4">
    <source>
        <dbReference type="ARBA" id="ARBA00022801"/>
    </source>
</evidence>
<dbReference type="FunFam" id="3.30.1640.30:FF:000001">
    <property type="entry name" value="Serine protease 7"/>
    <property type="match status" value="2"/>
</dbReference>
<dbReference type="PROSITE" id="PS00135">
    <property type="entry name" value="TRYPSIN_SER"/>
    <property type="match status" value="2"/>
</dbReference>
<evidence type="ECO:0000256" key="6">
    <source>
        <dbReference type="ARBA" id="ARBA00022837"/>
    </source>
</evidence>
<name>A0A7M7L6X9_APIME</name>
<dbReference type="GO" id="GO:0006508">
    <property type="term" value="P:proteolysis"/>
    <property type="evidence" value="ECO:0007669"/>
    <property type="project" value="UniProtKB-KW"/>
</dbReference>
<feature type="domain" description="Peptidase S1" evidence="14">
    <location>
        <begin position="549"/>
        <end position="807"/>
    </location>
</feature>
<dbReference type="FunFam" id="2.40.10.10:FF:000028">
    <property type="entry name" value="Serine protease easter"/>
    <property type="match status" value="2"/>
</dbReference>
<feature type="chain" id="PRO_5044660228" evidence="13">
    <location>
        <begin position="21"/>
        <end position="808"/>
    </location>
</feature>
<dbReference type="PROSITE" id="PS50240">
    <property type="entry name" value="TRYPSIN_DOM"/>
    <property type="match status" value="2"/>
</dbReference>
<feature type="signal peptide" evidence="13">
    <location>
        <begin position="1"/>
        <end position="20"/>
    </location>
</feature>
<dbReference type="InterPro" id="IPR038565">
    <property type="entry name" value="CLIP_sf"/>
</dbReference>
<evidence type="ECO:0000256" key="13">
    <source>
        <dbReference type="SAM" id="SignalP"/>
    </source>
</evidence>
<dbReference type="InterPro" id="IPR009003">
    <property type="entry name" value="Peptidase_S1_PA"/>
</dbReference>
<evidence type="ECO:0000256" key="10">
    <source>
        <dbReference type="ARBA" id="ARBA00024195"/>
    </source>
</evidence>
<feature type="domain" description="Peptidase S1" evidence="14">
    <location>
        <begin position="145"/>
        <end position="402"/>
    </location>
</feature>
<dbReference type="Pfam" id="PF00089">
    <property type="entry name" value="Trypsin"/>
    <property type="match status" value="2"/>
</dbReference>
<dbReference type="Gene3D" id="2.40.10.10">
    <property type="entry name" value="Trypsin-like serine proteases"/>
    <property type="match status" value="4"/>
</dbReference>
<keyword evidence="1 11" id="KW-0645">Protease</keyword>
<dbReference type="GO" id="GO:0046872">
    <property type="term" value="F:metal ion binding"/>
    <property type="evidence" value="ECO:0007669"/>
    <property type="project" value="UniProtKB-KW"/>
</dbReference>
<dbReference type="InterPro" id="IPR033116">
    <property type="entry name" value="TRYPSIN_SER"/>
</dbReference>
<reference evidence="18" key="2">
    <citation type="submission" date="2025-04" db="UniProtKB">
        <authorList>
            <consortium name="RefSeq"/>
        </authorList>
    </citation>
    <scope>IDENTIFICATION</scope>
    <source>
        <strain evidence="18">DH4</strain>
        <tissue evidence="18">Whole body</tissue>
    </source>
</reference>
<accession>A0A8B8GZH0</accession>
<keyword evidence="2" id="KW-0479">Metal-binding</keyword>
<dbReference type="Gene3D" id="3.30.1640.30">
    <property type="match status" value="2"/>
</dbReference>
<evidence type="ECO:0000259" key="14">
    <source>
        <dbReference type="PROSITE" id="PS50240"/>
    </source>
</evidence>
<dbReference type="Pfam" id="PF12032">
    <property type="entry name" value="CLIP"/>
    <property type="match status" value="2"/>
</dbReference>
<proteinExistence type="inferred from homology"/>
<dbReference type="OrthoDB" id="8250810at2759"/>
<keyword evidence="6" id="KW-0106">Calcium</keyword>
<organism evidence="16">
    <name type="scientific">Apis mellifera</name>
    <name type="common">Honeybee</name>
    <dbReference type="NCBI Taxonomy" id="7460"/>
    <lineage>
        <taxon>Eukaryota</taxon>
        <taxon>Metazoa</taxon>
        <taxon>Ecdysozoa</taxon>
        <taxon>Arthropoda</taxon>
        <taxon>Hexapoda</taxon>
        <taxon>Insecta</taxon>
        <taxon>Pterygota</taxon>
        <taxon>Neoptera</taxon>
        <taxon>Endopterygota</taxon>
        <taxon>Hymenoptera</taxon>
        <taxon>Apocrita</taxon>
        <taxon>Aculeata</taxon>
        <taxon>Apoidea</taxon>
        <taxon>Anthophila</taxon>
        <taxon>Apidae</taxon>
        <taxon>Apis</taxon>
    </lineage>
</organism>
<feature type="domain" description="Clip" evidence="15">
    <location>
        <begin position="453"/>
        <end position="506"/>
    </location>
</feature>
<keyword evidence="8" id="KW-1015">Disulfide bond</keyword>
<evidence type="ECO:0000256" key="1">
    <source>
        <dbReference type="ARBA" id="ARBA00022670"/>
    </source>
</evidence>
<dbReference type="InterPro" id="IPR043504">
    <property type="entry name" value="Peptidase_S1_PA_chymotrypsin"/>
</dbReference>
<dbReference type="PRINTS" id="PR00722">
    <property type="entry name" value="CHYMOTRYPSIN"/>
</dbReference>
<evidence type="ECO:0000256" key="12">
    <source>
        <dbReference type="SAM" id="MobiDB-lite"/>
    </source>
</evidence>
<dbReference type="GO" id="GO:0004252">
    <property type="term" value="F:serine-type endopeptidase activity"/>
    <property type="evidence" value="ECO:0007669"/>
    <property type="project" value="InterPro"/>
</dbReference>
<dbReference type="CDD" id="cd00190">
    <property type="entry name" value="Tryp_SPc"/>
    <property type="match status" value="2"/>
</dbReference>
<feature type="domain" description="Clip" evidence="15">
    <location>
        <begin position="27"/>
        <end position="80"/>
    </location>
</feature>
<dbReference type="InterPro" id="IPR001254">
    <property type="entry name" value="Trypsin_dom"/>
</dbReference>
<gene>
    <name evidence="18" type="primary">LOC726286</name>
</gene>
<evidence type="ECO:0000256" key="2">
    <source>
        <dbReference type="ARBA" id="ARBA00022723"/>
    </source>
</evidence>
<dbReference type="Proteomes" id="UP000005203">
    <property type="component" value="Linkage group LG5"/>
</dbReference>
<dbReference type="PROSITE" id="PS00134">
    <property type="entry name" value="TRYPSIN_HIS"/>
    <property type="match status" value="2"/>
</dbReference>
<keyword evidence="3 13" id="KW-0732">Signal</keyword>
<dbReference type="SMART" id="SM00680">
    <property type="entry name" value="CLIP"/>
    <property type="match status" value="2"/>
</dbReference>
<keyword evidence="4 11" id="KW-0378">Hydrolase</keyword>
<keyword evidence="5 11" id="KW-0720">Serine protease</keyword>
<evidence type="ECO:0000313" key="17">
    <source>
        <dbReference type="Proteomes" id="UP000005203"/>
    </source>
</evidence>
<dbReference type="SMART" id="SM00020">
    <property type="entry name" value="Tryp_SPc"/>
    <property type="match status" value="2"/>
</dbReference>
<dbReference type="FunFam" id="2.40.10.10:FF:000078">
    <property type="entry name" value="Serine protease H137"/>
    <property type="match status" value="1"/>
</dbReference>
<accession>A0A7M7L6X9</accession>
<dbReference type="GO" id="GO:0051604">
    <property type="term" value="P:protein maturation"/>
    <property type="evidence" value="ECO:0007669"/>
    <property type="project" value="UniProtKB-ARBA"/>
</dbReference>
<evidence type="ECO:0000313" key="18">
    <source>
        <dbReference type="RefSeq" id="XP_026296673.1"/>
    </source>
</evidence>
<feature type="compositionally biased region" description="Low complexity" evidence="12">
    <location>
        <begin position="102"/>
        <end position="116"/>
    </location>
</feature>
<dbReference type="InterPro" id="IPR018114">
    <property type="entry name" value="TRYPSIN_HIS"/>
</dbReference>
<dbReference type="InterPro" id="IPR022700">
    <property type="entry name" value="CLIP"/>
</dbReference>
<sequence length="808" mass="90505">MIKLFLLIIFQAMVLSYAVAQNQEQPTCTSINGRIGRCIIIHQCPELLNILQTRPLKSETINLLRQLQCGFDGNNPTVCCPIQNTNIDTTDRDNNDNDIKSNQNFNDQNNEQNTNKNLDDENLQYDFSNNSLIPTDCGNDLSQRIIGGEITELDEFPWMVLLEHAKPNGKVTICGGVLISRRYVLTAAHCIKGKDLPITWRLESVRLGEYNTETNPDCVPDDGNSLLCADEPISVEVEEQIAHENYRPRSRDQKYDIALLRLSRDVTFTNYIKPICLPSIASLGQKLFVAGWGKTENGSSSNVKLKVSLPFVDKQQCQLTYDNVQVSLGYGQICVGGQRGKDSCRGDSGGPLMTIERERNGNARWTVVGIVSFGPLPCGMFGWPGVYTRTIDFVPWIISKMRPLSLNNTKNTILLFKIISRERKKSNNFEIDMINHLCLIMFVILYGVGAQDKCTTPQKKIGVCIDIRDCQPLVKILKQRPVSVESVNYLITFHCGFNGNYSKVCCETQNPVIDKSNSFVISEPPDVTNHPNLSLLNHDICGPITEQKIFGGNRTGIFDYPWMALLFYDTGNLIPEFRCGGSLINKRYVLTAAHCVTSLPPELRLIGVRLGEHNFRTERDCEKEANEFEVVCADKYQDFTIEKTHFHPEFLRGKLQNDIALVRLNSDADLKPLNVRPICLPIGSAAILSQKKVTVTGWGTTELGLRSQELLQVHLSLVNTEKCAQVYKNRKTQIWYKQICAGGKNGMDSCSGDSGGPLQAPGMYNNNLRYIQYGLVSFGPTKCGLEGVPAVYTNVAYYMDWILNTISA</sequence>
<dbReference type="GeneID" id="726286"/>
<dbReference type="EnsemblMetazoa" id="XM_026440888">
    <property type="protein sequence ID" value="XP_026296673"/>
    <property type="gene ID" value="LOC726286"/>
</dbReference>
<dbReference type="PROSITE" id="PS51888">
    <property type="entry name" value="CLIP"/>
    <property type="match status" value="2"/>
</dbReference>
<evidence type="ECO:0000256" key="5">
    <source>
        <dbReference type="ARBA" id="ARBA00022825"/>
    </source>
</evidence>
<dbReference type="InterPro" id="IPR001314">
    <property type="entry name" value="Peptidase_S1A"/>
</dbReference>
<reference evidence="16" key="1">
    <citation type="submission" date="2021-01" db="UniProtKB">
        <authorList>
            <consortium name="EnsemblMetazoa"/>
        </authorList>
    </citation>
    <scope>IDENTIFICATION</scope>
    <source>
        <strain evidence="16">DH4</strain>
    </source>
</reference>
<keyword evidence="17" id="KW-1185">Reference proteome</keyword>
<dbReference type="AlphaFoldDB" id="A0A7M7L6X9"/>
<feature type="compositionally biased region" description="Basic and acidic residues" evidence="12">
    <location>
        <begin position="90"/>
        <end position="99"/>
    </location>
</feature>
<comment type="similarity">
    <text evidence="10">Belongs to the peptidase S1 family. CLIP subfamily.</text>
</comment>
<keyword evidence="7" id="KW-0865">Zymogen</keyword>